<dbReference type="SUPFAM" id="SSF51658">
    <property type="entry name" value="Xylose isomerase-like"/>
    <property type="match status" value="1"/>
</dbReference>
<dbReference type="InterPro" id="IPR050312">
    <property type="entry name" value="IolE/XylAMocC-like"/>
</dbReference>
<sequence>MLSNKLAIASLSLGQHPSHCLDQKIKVAVEAGFKGIEIVYFELQEFSNSQAISIFEGAEKICAMCQGLNLAIVSLAPFENYEGDPSPLSDRLSKATHWIKVARALGATYLQIPSNFKPDAIGDTDIVISELQHIAEIGSAEQPVISIAYEYLSWGTHCSTWETALKYVNEVNRPNFGLCLDTFHEATKLWGDLFALSGEFPDSDDVLRKSLDRFVANCPAEKIFFIQLSDGEKFEPPFSKDHPWYVEGEAPQFTWSKHARPFPFEHDIGAYLPVCEIAEAWILATGFKGWISLEIFDRRMRDSNSRIETAAKRGMDSWKTLLEKLRANRLTARM</sequence>
<name>A0A0U1M8F1_TALIS</name>
<dbReference type="AlphaFoldDB" id="A0A0U1M8F1"/>
<feature type="domain" description="Xylose isomerase-like TIM barrel" evidence="1">
    <location>
        <begin position="26"/>
        <end position="319"/>
    </location>
</feature>
<dbReference type="Gene3D" id="3.20.20.150">
    <property type="entry name" value="Divalent-metal-dependent TIM barrel enzymes"/>
    <property type="match status" value="1"/>
</dbReference>
<dbReference type="InterPro" id="IPR013022">
    <property type="entry name" value="Xyl_isomerase-like_TIM-brl"/>
</dbReference>
<gene>
    <name evidence="2" type="ORF">PISL3812_08921</name>
</gene>
<dbReference type="InterPro" id="IPR036237">
    <property type="entry name" value="Xyl_isomerase-like_sf"/>
</dbReference>
<dbReference type="OrthoDB" id="5360893at2759"/>
<evidence type="ECO:0000313" key="2">
    <source>
        <dbReference type="EMBL" id="CRG91867.1"/>
    </source>
</evidence>
<dbReference type="OMA" id="HPWYLEG"/>
<dbReference type="STRING" id="28573.A0A0U1M8F1"/>
<dbReference type="PANTHER" id="PTHR12110:SF38">
    <property type="entry name" value="DIOXYGENASE, PUTATIVE (AFU_ORTHOLOGUE AFUA_6G00240)-RELATED"/>
    <property type="match status" value="1"/>
</dbReference>
<organism evidence="2 3">
    <name type="scientific">Talaromyces islandicus</name>
    <name type="common">Penicillium islandicum</name>
    <dbReference type="NCBI Taxonomy" id="28573"/>
    <lineage>
        <taxon>Eukaryota</taxon>
        <taxon>Fungi</taxon>
        <taxon>Dikarya</taxon>
        <taxon>Ascomycota</taxon>
        <taxon>Pezizomycotina</taxon>
        <taxon>Eurotiomycetes</taxon>
        <taxon>Eurotiomycetidae</taxon>
        <taxon>Eurotiales</taxon>
        <taxon>Trichocomaceae</taxon>
        <taxon>Talaromyces</taxon>
        <taxon>Talaromyces sect. Islandici</taxon>
    </lineage>
</organism>
<accession>A0A0U1M8F1</accession>
<dbReference type="Pfam" id="PF01261">
    <property type="entry name" value="AP_endonuc_2"/>
    <property type="match status" value="1"/>
</dbReference>
<reference evidence="2 3" key="1">
    <citation type="submission" date="2015-04" db="EMBL/GenBank/DDBJ databases">
        <authorList>
            <person name="Syromyatnikov M.Y."/>
            <person name="Popov V.N."/>
        </authorList>
    </citation>
    <scope>NUCLEOTIDE SEQUENCE [LARGE SCALE GENOMIC DNA]</scope>
    <source>
        <strain evidence="2">WF-38-12</strain>
    </source>
</reference>
<proteinExistence type="predicted"/>
<dbReference type="EMBL" id="CVMT01000010">
    <property type="protein sequence ID" value="CRG91867.1"/>
    <property type="molecule type" value="Genomic_DNA"/>
</dbReference>
<dbReference type="Proteomes" id="UP000054383">
    <property type="component" value="Unassembled WGS sequence"/>
</dbReference>
<protein>
    <recommendedName>
        <fullName evidence="1">Xylose isomerase-like TIM barrel domain-containing protein</fullName>
    </recommendedName>
</protein>
<evidence type="ECO:0000259" key="1">
    <source>
        <dbReference type="Pfam" id="PF01261"/>
    </source>
</evidence>
<evidence type="ECO:0000313" key="3">
    <source>
        <dbReference type="Proteomes" id="UP000054383"/>
    </source>
</evidence>
<dbReference type="PANTHER" id="PTHR12110">
    <property type="entry name" value="HYDROXYPYRUVATE ISOMERASE"/>
    <property type="match status" value="1"/>
</dbReference>
<keyword evidence="3" id="KW-1185">Reference proteome</keyword>